<accession>A0ABM9HSA2</accession>
<evidence type="ECO:0000256" key="3">
    <source>
        <dbReference type="ARBA" id="ARBA00022630"/>
    </source>
</evidence>
<dbReference type="Gene3D" id="3.20.20.70">
    <property type="entry name" value="Aldolase class I"/>
    <property type="match status" value="1"/>
</dbReference>
<keyword evidence="6" id="KW-0560">Oxidoreductase</keyword>
<evidence type="ECO:0000313" key="9">
    <source>
        <dbReference type="Proteomes" id="UP001154272"/>
    </source>
</evidence>
<dbReference type="InterPro" id="IPR050074">
    <property type="entry name" value="DHO_dehydrogenase"/>
</dbReference>
<sequence length="336" mass="37137">MNHKIDLTSQYLGLTLKTPIIASASPMHTDMEYLKTLEKAGIAAIVLPSLFQEQIDYAFEELDTLHHYHSAEASSYLPIDNIASGPYGVGPEAYLKLVETAKKTVSVPVIASLNGYTNSAWVEYAKLIQEAGADALELNIFSVPTNINISSQQIEDGYISIIANIRKHVDIPLAVKLSPYFTSMGNLAQRMIDAGANGLVLFNRIMSPDIDIQNLDITSRYSLSNMSEGLIALQWIGLLARRVNASLAASTGVDDYQQVVKFLLAGADTVMTTSALLRHGPNYVEALLDGLCMWLKARQQTDLKLMRGQMSWQKLKNNQAYERSHYIKLVGSFHPK</sequence>
<keyword evidence="9" id="KW-1185">Reference proteome</keyword>
<dbReference type="Pfam" id="PF01180">
    <property type="entry name" value="DHO_dh"/>
    <property type="match status" value="1"/>
</dbReference>
<dbReference type="InterPro" id="IPR005720">
    <property type="entry name" value="Dihydroorotate_DH_cat"/>
</dbReference>
<reference evidence="8" key="1">
    <citation type="submission" date="2022-10" db="EMBL/GenBank/DDBJ databases">
        <authorList>
            <person name="Botero Cardona J."/>
        </authorList>
    </citation>
    <scope>NUCLEOTIDE SEQUENCE</scope>
    <source>
        <strain evidence="8">R-83534</strain>
    </source>
</reference>
<organism evidence="8 9">
    <name type="scientific">Commensalibacter papalotli</name>
    <name type="common">ex Botero et al. 2024</name>
    <dbReference type="NCBI Taxonomy" id="2972766"/>
    <lineage>
        <taxon>Bacteria</taxon>
        <taxon>Pseudomonadati</taxon>
        <taxon>Pseudomonadota</taxon>
        <taxon>Alphaproteobacteria</taxon>
        <taxon>Acetobacterales</taxon>
        <taxon>Acetobacteraceae</taxon>
    </lineage>
</organism>
<evidence type="ECO:0000256" key="6">
    <source>
        <dbReference type="ARBA" id="ARBA00023002"/>
    </source>
</evidence>
<dbReference type="SUPFAM" id="SSF51395">
    <property type="entry name" value="FMN-linked oxidoreductases"/>
    <property type="match status" value="1"/>
</dbReference>
<name>A0ABM9HSA2_9PROT</name>
<comment type="pathway">
    <text evidence="2">Pyrimidine metabolism; UMP biosynthesis via de novo pathway.</text>
</comment>
<evidence type="ECO:0000259" key="7">
    <source>
        <dbReference type="Pfam" id="PF01180"/>
    </source>
</evidence>
<dbReference type="Proteomes" id="UP001154272">
    <property type="component" value="Unassembled WGS sequence"/>
</dbReference>
<evidence type="ECO:0000256" key="2">
    <source>
        <dbReference type="ARBA" id="ARBA00004725"/>
    </source>
</evidence>
<dbReference type="PIRSF" id="PIRSF000164">
    <property type="entry name" value="DHO_oxidase"/>
    <property type="match status" value="1"/>
</dbReference>
<protein>
    <submittedName>
        <fullName evidence="8">Dihydroorotate dehydrogenase (PyrD) (PDB:1GT8)</fullName>
    </submittedName>
</protein>
<keyword evidence="5" id="KW-0665">Pyrimidine biosynthesis</keyword>
<keyword evidence="3" id="KW-0285">Flavoprotein</keyword>
<feature type="domain" description="Dihydroorotate dehydrogenase catalytic" evidence="7">
    <location>
        <begin position="92"/>
        <end position="291"/>
    </location>
</feature>
<gene>
    <name evidence="8" type="ORF">R83534S58_LOCUS1755</name>
</gene>
<evidence type="ECO:0000313" key="8">
    <source>
        <dbReference type="EMBL" id="CAI3951747.1"/>
    </source>
</evidence>
<proteinExistence type="predicted"/>
<dbReference type="PANTHER" id="PTHR48109:SF3">
    <property type="entry name" value="SLL0744 PROTEIN"/>
    <property type="match status" value="1"/>
</dbReference>
<dbReference type="NCBIfam" id="NF005741">
    <property type="entry name" value="PRK07565.1"/>
    <property type="match status" value="1"/>
</dbReference>
<comment type="cofactor">
    <cofactor evidence="1">
        <name>FMN</name>
        <dbReference type="ChEBI" id="CHEBI:58210"/>
    </cofactor>
</comment>
<evidence type="ECO:0000256" key="4">
    <source>
        <dbReference type="ARBA" id="ARBA00022643"/>
    </source>
</evidence>
<dbReference type="InterPro" id="IPR013785">
    <property type="entry name" value="Aldolase_TIM"/>
</dbReference>
<comment type="caution">
    <text evidence="8">The sequence shown here is derived from an EMBL/GenBank/DDBJ whole genome shotgun (WGS) entry which is preliminary data.</text>
</comment>
<dbReference type="PANTHER" id="PTHR48109">
    <property type="entry name" value="DIHYDROOROTATE DEHYDROGENASE (QUINONE), MITOCHONDRIAL-RELATED"/>
    <property type="match status" value="1"/>
</dbReference>
<keyword evidence="4" id="KW-0288">FMN</keyword>
<evidence type="ECO:0000256" key="1">
    <source>
        <dbReference type="ARBA" id="ARBA00001917"/>
    </source>
</evidence>
<dbReference type="RefSeq" id="WP_282024318.1">
    <property type="nucleotide sequence ID" value="NZ_CAMXCH010000003.1"/>
</dbReference>
<evidence type="ECO:0000256" key="5">
    <source>
        <dbReference type="ARBA" id="ARBA00022975"/>
    </source>
</evidence>
<dbReference type="EMBL" id="CAMXCH010000003">
    <property type="protein sequence ID" value="CAI3951747.1"/>
    <property type="molecule type" value="Genomic_DNA"/>
</dbReference>
<dbReference type="InterPro" id="IPR012135">
    <property type="entry name" value="Dihydroorotate_DH_1_2"/>
</dbReference>